<feature type="transmembrane region" description="Helical" evidence="1">
    <location>
        <begin position="176"/>
        <end position="194"/>
    </location>
</feature>
<feature type="transmembrane region" description="Helical" evidence="1">
    <location>
        <begin position="6"/>
        <end position="34"/>
    </location>
</feature>
<evidence type="ECO:0000256" key="1">
    <source>
        <dbReference type="SAM" id="Phobius"/>
    </source>
</evidence>
<feature type="transmembrane region" description="Helical" evidence="1">
    <location>
        <begin position="137"/>
        <end position="156"/>
    </location>
</feature>
<keyword evidence="3" id="KW-1185">Reference proteome</keyword>
<dbReference type="GeneID" id="300295812"/>
<sequence length="394" mass="43510">MTVGRAVLLLLAPLLIWLLSLVLLMAHLGILYFVQTRIVRGILDGKQLSLLSAMLGIAAVWEYDRKVVAPVLSAMVEPGVRHVAELWIIGILASLSLLIMGLTFHYSMTGVTKFNGRSSLIFPKPIYRNNPQVVRHLWIRLFTLNTATTFCVFALLPCHLMLAARGSSSDTPDVEAVWIFLAGLAIAAVVATWARELILNYPSQAALLAKVNYLVSANSKSQEHRISISRRKSDPFGWGRSEMIRVARILERLARRVDSGAGLGSHHPLAALYKAAADHMRRYCASPASLNSTLPFSMVAILISIEAVSISDSPTWRNYLTRHLDVFDEEGKPRALQTAPYPGRFKQSLIEFGRLVNQVNLFVQDSWKTIVIVLALAAFAFGKLSLDSLVGIAK</sequence>
<organism evidence="2 3">
    <name type="scientific">Micromonospora echinospora</name>
    <name type="common">Micromonospora purpurea</name>
    <dbReference type="NCBI Taxonomy" id="1877"/>
    <lineage>
        <taxon>Bacteria</taxon>
        <taxon>Bacillati</taxon>
        <taxon>Actinomycetota</taxon>
        <taxon>Actinomycetes</taxon>
        <taxon>Micromonosporales</taxon>
        <taxon>Micromonosporaceae</taxon>
        <taxon>Micromonospora</taxon>
    </lineage>
</organism>
<reference evidence="2 3" key="1">
    <citation type="submission" date="2020-08" db="EMBL/GenBank/DDBJ databases">
        <title>Sequencing the genomes of 1000 actinobacteria strains.</title>
        <authorList>
            <person name="Klenk H.-P."/>
        </authorList>
    </citation>
    <scope>NUCLEOTIDE SEQUENCE [LARGE SCALE GENOMIC DNA]</scope>
    <source>
        <strain evidence="2 3">DSM 43036</strain>
    </source>
</reference>
<gene>
    <name evidence="2" type="ORF">FHU28_005292</name>
</gene>
<feature type="transmembrane region" description="Helical" evidence="1">
    <location>
        <begin position="367"/>
        <end position="386"/>
    </location>
</feature>
<comment type="caution">
    <text evidence="2">The sequence shown here is derived from an EMBL/GenBank/DDBJ whole genome shotgun (WGS) entry which is preliminary data.</text>
</comment>
<keyword evidence="1" id="KW-0472">Membrane</keyword>
<dbReference type="RefSeq" id="WP_184687115.1">
    <property type="nucleotide sequence ID" value="NZ_JACHJC010000001.1"/>
</dbReference>
<dbReference type="EMBL" id="JACHJC010000001">
    <property type="protein sequence ID" value="MBB5115453.1"/>
    <property type="molecule type" value="Genomic_DNA"/>
</dbReference>
<name>A0ABR6MJB3_MICEC</name>
<proteinExistence type="predicted"/>
<feature type="transmembrane region" description="Helical" evidence="1">
    <location>
        <begin position="83"/>
        <end position="104"/>
    </location>
</feature>
<protein>
    <submittedName>
        <fullName evidence="2">Uncharacterized protein</fullName>
    </submittedName>
</protein>
<evidence type="ECO:0000313" key="3">
    <source>
        <dbReference type="Proteomes" id="UP000618986"/>
    </source>
</evidence>
<feature type="transmembrane region" description="Helical" evidence="1">
    <location>
        <begin position="290"/>
        <end position="310"/>
    </location>
</feature>
<keyword evidence="1" id="KW-0812">Transmembrane</keyword>
<keyword evidence="1" id="KW-1133">Transmembrane helix</keyword>
<accession>A0ABR6MJB3</accession>
<evidence type="ECO:0000313" key="2">
    <source>
        <dbReference type="EMBL" id="MBB5115453.1"/>
    </source>
</evidence>
<dbReference type="Proteomes" id="UP000618986">
    <property type="component" value="Unassembled WGS sequence"/>
</dbReference>